<evidence type="ECO:0000256" key="1">
    <source>
        <dbReference type="SAM" id="Phobius"/>
    </source>
</evidence>
<dbReference type="GO" id="GO:0016740">
    <property type="term" value="F:transferase activity"/>
    <property type="evidence" value="ECO:0007669"/>
    <property type="project" value="UniProtKB-KW"/>
</dbReference>
<dbReference type="EMBL" id="FPBO01000031">
    <property type="protein sequence ID" value="SFV10289.1"/>
    <property type="molecule type" value="Genomic_DNA"/>
</dbReference>
<dbReference type="PROSITE" id="PS50206">
    <property type="entry name" value="RHODANESE_3"/>
    <property type="match status" value="1"/>
</dbReference>
<feature type="transmembrane region" description="Helical" evidence="1">
    <location>
        <begin position="7"/>
        <end position="26"/>
    </location>
</feature>
<keyword evidence="1" id="KW-1133">Transmembrane helix</keyword>
<dbReference type="SUPFAM" id="SSF52821">
    <property type="entry name" value="Rhodanese/Cell cycle control phosphatase"/>
    <property type="match status" value="1"/>
</dbReference>
<dbReference type="InterPro" id="IPR050229">
    <property type="entry name" value="GlpE_sulfurtransferase"/>
</dbReference>
<keyword evidence="3" id="KW-0808">Transferase</keyword>
<keyword evidence="1" id="KW-0812">Transmembrane</keyword>
<protein>
    <submittedName>
        <fullName evidence="3">Rhodanese-related sulfurtransferase</fullName>
    </submittedName>
</protein>
<dbReference type="PANTHER" id="PTHR43031:SF18">
    <property type="entry name" value="RHODANESE-RELATED SULFURTRANSFERASES"/>
    <property type="match status" value="1"/>
</dbReference>
<feature type="domain" description="Rhodanese" evidence="2">
    <location>
        <begin position="43"/>
        <end position="133"/>
    </location>
</feature>
<dbReference type="PANTHER" id="PTHR43031">
    <property type="entry name" value="FAD-DEPENDENT OXIDOREDUCTASE"/>
    <property type="match status" value="1"/>
</dbReference>
<evidence type="ECO:0000313" key="4">
    <source>
        <dbReference type="Proteomes" id="UP000199391"/>
    </source>
</evidence>
<dbReference type="Proteomes" id="UP000199391">
    <property type="component" value="Unassembled WGS sequence"/>
</dbReference>
<evidence type="ECO:0000313" key="3">
    <source>
        <dbReference type="EMBL" id="SFV10289.1"/>
    </source>
</evidence>
<reference evidence="4" key="1">
    <citation type="submission" date="2016-10" db="EMBL/GenBank/DDBJ databases">
        <authorList>
            <person name="Varghese N."/>
            <person name="Submissions S."/>
        </authorList>
    </citation>
    <scope>NUCLEOTIDE SEQUENCE [LARGE SCALE GENOMIC DNA]</scope>
    <source>
        <strain evidence="4">CGMCC 1.11014</strain>
    </source>
</reference>
<organism evidence="3 4">
    <name type="scientific">Pseudoduganella namucuonensis</name>
    <dbReference type="NCBI Taxonomy" id="1035707"/>
    <lineage>
        <taxon>Bacteria</taxon>
        <taxon>Pseudomonadati</taxon>
        <taxon>Pseudomonadota</taxon>
        <taxon>Betaproteobacteria</taxon>
        <taxon>Burkholderiales</taxon>
        <taxon>Oxalobacteraceae</taxon>
        <taxon>Telluria group</taxon>
        <taxon>Pseudoduganella</taxon>
    </lineage>
</organism>
<dbReference type="InterPro" id="IPR001763">
    <property type="entry name" value="Rhodanese-like_dom"/>
</dbReference>
<dbReference type="AlphaFoldDB" id="A0A1I7LKY3"/>
<gene>
    <name evidence="3" type="ORF">SAMN05216552_103168</name>
</gene>
<proteinExistence type="predicted"/>
<dbReference type="Pfam" id="PF00581">
    <property type="entry name" value="Rhodanese"/>
    <property type="match status" value="1"/>
</dbReference>
<dbReference type="OrthoDB" id="1445766at2"/>
<sequence>MKFLIDQIFLIGIAVLSGGALLWPVLTQRGKKASPQEVTLLINRAKATILDIRDAAAYAAGHLPEAKNIPSAELANRAGELEKFKTRTIVVVCQTGGRAFGAAKTLEKAGYENVVVLDGGQAAWQTAGLPLAK</sequence>
<dbReference type="Gene3D" id="3.40.250.10">
    <property type="entry name" value="Rhodanese-like domain"/>
    <property type="match status" value="1"/>
</dbReference>
<keyword evidence="4" id="KW-1185">Reference proteome</keyword>
<dbReference type="SMART" id="SM00450">
    <property type="entry name" value="RHOD"/>
    <property type="match status" value="1"/>
</dbReference>
<dbReference type="CDD" id="cd00158">
    <property type="entry name" value="RHOD"/>
    <property type="match status" value="1"/>
</dbReference>
<dbReference type="RefSeq" id="WP_093558525.1">
    <property type="nucleotide sequence ID" value="NZ_FPBO01000031.1"/>
</dbReference>
<dbReference type="InterPro" id="IPR036873">
    <property type="entry name" value="Rhodanese-like_dom_sf"/>
</dbReference>
<name>A0A1I7LKY3_9BURK</name>
<keyword evidence="1" id="KW-0472">Membrane</keyword>
<accession>A0A1I7LKY3</accession>
<dbReference type="STRING" id="1035707.SAMN05216552_103168"/>
<evidence type="ECO:0000259" key="2">
    <source>
        <dbReference type="PROSITE" id="PS50206"/>
    </source>
</evidence>